<evidence type="ECO:0000313" key="4">
    <source>
        <dbReference type="Proteomes" id="UP001214530"/>
    </source>
</evidence>
<feature type="transmembrane region" description="Helical" evidence="2">
    <location>
        <begin position="21"/>
        <end position="38"/>
    </location>
</feature>
<feature type="region of interest" description="Disordered" evidence="1">
    <location>
        <begin position="96"/>
        <end position="120"/>
    </location>
</feature>
<keyword evidence="2" id="KW-0472">Membrane</keyword>
<dbReference type="PANTHER" id="PTHR34980">
    <property type="entry name" value="INNER MEMBRANE PROTEIN-RELATED-RELATED"/>
    <property type="match status" value="1"/>
</dbReference>
<evidence type="ECO:0000256" key="1">
    <source>
        <dbReference type="SAM" id="MobiDB-lite"/>
    </source>
</evidence>
<dbReference type="Pfam" id="PF05656">
    <property type="entry name" value="DUF805"/>
    <property type="match status" value="1"/>
</dbReference>
<keyword evidence="2" id="KW-1133">Transmembrane helix</keyword>
<accession>A0AAJ5W3F4</accession>
<dbReference type="EMBL" id="CP119313">
    <property type="protein sequence ID" value="WEK17436.1"/>
    <property type="molecule type" value="Genomic_DNA"/>
</dbReference>
<organism evidence="3 4">
    <name type="scientific">Candidatus Pedobacter colombiensis</name>
    <dbReference type="NCBI Taxonomy" id="3121371"/>
    <lineage>
        <taxon>Bacteria</taxon>
        <taxon>Pseudomonadati</taxon>
        <taxon>Bacteroidota</taxon>
        <taxon>Sphingobacteriia</taxon>
        <taxon>Sphingobacteriales</taxon>
        <taxon>Sphingobacteriaceae</taxon>
        <taxon>Pedobacter</taxon>
    </lineage>
</organism>
<dbReference type="AlphaFoldDB" id="A0AAJ5W3F4"/>
<dbReference type="PANTHER" id="PTHR34980:SF3">
    <property type="entry name" value="BLR8105 PROTEIN"/>
    <property type="match status" value="1"/>
</dbReference>
<protein>
    <submittedName>
        <fullName evidence="3">DUF805 domain-containing protein</fullName>
    </submittedName>
</protein>
<name>A0AAJ5W3F4_9SPHI</name>
<dbReference type="InterPro" id="IPR008523">
    <property type="entry name" value="DUF805"/>
</dbReference>
<feature type="transmembrane region" description="Helical" evidence="2">
    <location>
        <begin position="44"/>
        <end position="61"/>
    </location>
</feature>
<dbReference type="GO" id="GO:0005886">
    <property type="term" value="C:plasma membrane"/>
    <property type="evidence" value="ECO:0007669"/>
    <property type="project" value="TreeGrafter"/>
</dbReference>
<proteinExistence type="predicted"/>
<dbReference type="Proteomes" id="UP001214530">
    <property type="component" value="Chromosome"/>
</dbReference>
<keyword evidence="2" id="KW-0812">Transmembrane</keyword>
<evidence type="ECO:0000256" key="2">
    <source>
        <dbReference type="SAM" id="Phobius"/>
    </source>
</evidence>
<reference evidence="3" key="1">
    <citation type="submission" date="2023-03" db="EMBL/GenBank/DDBJ databases">
        <title>Andean soil-derived lignocellulolytic bacterial consortium as a source of novel taxa and putative plastic-active enzymes.</title>
        <authorList>
            <person name="Diaz-Garcia L."/>
            <person name="Chuvochina M."/>
            <person name="Feuerriegel G."/>
            <person name="Bunk B."/>
            <person name="Sproer C."/>
            <person name="Streit W.R."/>
            <person name="Rodriguez L.M."/>
            <person name="Overmann J."/>
            <person name="Jimenez D.J."/>
        </authorList>
    </citation>
    <scope>NUCLEOTIDE SEQUENCE</scope>
    <source>
        <strain evidence="3">MAG 3858</strain>
    </source>
</reference>
<evidence type="ECO:0000313" key="3">
    <source>
        <dbReference type="EMBL" id="WEK17436.1"/>
    </source>
</evidence>
<sequence>MFKNPFSFEGRIRRLEYGLSYLIYIAAAIFIGFILGSLGFEKESMNMLLFLLLLPAIYFLIAQGAKRCHDRGNSGWWQLIPFYALVMIFGEGDPFENEYGQNPKDSDNEFVDPFAVNDQD</sequence>
<gene>
    <name evidence="3" type="ORF">P0Y49_11585</name>
</gene>